<feature type="region of interest" description="Disordered" evidence="1">
    <location>
        <begin position="1"/>
        <end position="33"/>
    </location>
</feature>
<protein>
    <submittedName>
        <fullName evidence="2">Uncharacterized protein</fullName>
    </submittedName>
</protein>
<reference evidence="2" key="1">
    <citation type="submission" date="2021-12" db="EMBL/GenBank/DDBJ databases">
        <authorList>
            <person name="Zaccaron A."/>
            <person name="Stergiopoulos I."/>
        </authorList>
    </citation>
    <scope>NUCLEOTIDE SEQUENCE</scope>
    <source>
        <strain evidence="2">Race5_Kim</strain>
    </source>
</reference>
<dbReference type="Proteomes" id="UP000756132">
    <property type="component" value="Chromosome 5"/>
</dbReference>
<evidence type="ECO:0000313" key="2">
    <source>
        <dbReference type="EMBL" id="UJO17336.1"/>
    </source>
</evidence>
<dbReference type="KEGG" id="ffu:CLAFUR5_06311"/>
<sequence>MSDLINKAENLVGQKEVKDAQPGNSFERGADDKVNNEVNSFASQEGVPQQFDKEIDDVVDQKVNSDIPGGN</sequence>
<gene>
    <name evidence="2" type="ORF">CLAFUR5_06311</name>
</gene>
<name>A0A9Q8LH57_PASFU</name>
<accession>A0A9Q8LH57</accession>
<reference evidence="2" key="2">
    <citation type="journal article" date="2022" name="Microb. Genom.">
        <title>A chromosome-scale genome assembly of the tomato pathogen Cladosporium fulvum reveals a compartmentalized genome architecture and the presence of a dispensable chromosome.</title>
        <authorList>
            <person name="Zaccaron A.Z."/>
            <person name="Chen L.H."/>
            <person name="Samaras A."/>
            <person name="Stergiopoulos I."/>
        </authorList>
    </citation>
    <scope>NUCLEOTIDE SEQUENCE</scope>
    <source>
        <strain evidence="2">Race5_Kim</strain>
    </source>
</reference>
<evidence type="ECO:0000256" key="1">
    <source>
        <dbReference type="SAM" id="MobiDB-lite"/>
    </source>
</evidence>
<proteinExistence type="predicted"/>
<dbReference type="RefSeq" id="XP_047761702.1">
    <property type="nucleotide sequence ID" value="XM_047905459.1"/>
</dbReference>
<dbReference type="OMA" id="LMGDIKN"/>
<evidence type="ECO:0000313" key="3">
    <source>
        <dbReference type="Proteomes" id="UP000756132"/>
    </source>
</evidence>
<dbReference type="EMBL" id="CP090167">
    <property type="protein sequence ID" value="UJO17336.1"/>
    <property type="molecule type" value="Genomic_DNA"/>
</dbReference>
<dbReference type="GeneID" id="71986189"/>
<organism evidence="2 3">
    <name type="scientific">Passalora fulva</name>
    <name type="common">Tomato leaf mold</name>
    <name type="synonym">Cladosporium fulvum</name>
    <dbReference type="NCBI Taxonomy" id="5499"/>
    <lineage>
        <taxon>Eukaryota</taxon>
        <taxon>Fungi</taxon>
        <taxon>Dikarya</taxon>
        <taxon>Ascomycota</taxon>
        <taxon>Pezizomycotina</taxon>
        <taxon>Dothideomycetes</taxon>
        <taxon>Dothideomycetidae</taxon>
        <taxon>Mycosphaerellales</taxon>
        <taxon>Mycosphaerellaceae</taxon>
        <taxon>Fulvia</taxon>
    </lineage>
</organism>
<dbReference type="OrthoDB" id="2872121at2759"/>
<keyword evidence="3" id="KW-1185">Reference proteome</keyword>
<dbReference type="AlphaFoldDB" id="A0A9Q8LH57"/>